<dbReference type="ExpressionAtlas" id="A7Y5V7">
    <property type="expression patterns" value="baseline and differential"/>
</dbReference>
<evidence type="ECO:0000259" key="1">
    <source>
        <dbReference type="Pfam" id="PF13966"/>
    </source>
</evidence>
<dbReference type="PANTHER" id="PTHR33116:SF76">
    <property type="entry name" value="DUF4283 DOMAIN-CONTAINING PROTEIN"/>
    <property type="match status" value="1"/>
</dbReference>
<proteinExistence type="predicted"/>
<dbReference type="PANTHER" id="PTHR33116">
    <property type="entry name" value="REVERSE TRANSCRIPTASE ZINC-BINDING DOMAIN-CONTAINING PROTEIN-RELATED-RELATED"/>
    <property type="match status" value="1"/>
</dbReference>
<feature type="domain" description="Reverse transcriptase zinc-binding" evidence="1">
    <location>
        <begin position="305"/>
        <end position="389"/>
    </location>
</feature>
<dbReference type="InterPro" id="IPR026960">
    <property type="entry name" value="RVT-Znf"/>
</dbReference>
<organism evidence="2">
    <name type="scientific">Arabidopsis thaliana</name>
    <name type="common">Mouse-ear cress</name>
    <dbReference type="NCBI Taxonomy" id="3702"/>
    <lineage>
        <taxon>Eukaryota</taxon>
        <taxon>Viridiplantae</taxon>
        <taxon>Streptophyta</taxon>
        <taxon>Embryophyta</taxon>
        <taxon>Tracheophyta</taxon>
        <taxon>Spermatophyta</taxon>
        <taxon>Magnoliopsida</taxon>
        <taxon>eudicotyledons</taxon>
        <taxon>Gunneridae</taxon>
        <taxon>Pentapetalae</taxon>
        <taxon>rosids</taxon>
        <taxon>malvids</taxon>
        <taxon>Brassicales</taxon>
        <taxon>Brassicaceae</taxon>
        <taxon>Camelineae</taxon>
        <taxon>Arabidopsis</taxon>
    </lineage>
</organism>
<reference evidence="2" key="1">
    <citation type="journal article" date="2007" name="Science">
        <title>The evolution of selfing in Arabidopsis thaliana.</title>
        <authorList>
            <person name="Tang C."/>
            <person name="Toomajian C."/>
            <person name="Sherman-Broyles S."/>
            <person name="Plagnol V."/>
            <person name="Guo Y.-L."/>
            <person name="Hu T.T."/>
            <person name="Clark R.M."/>
            <person name="Nasrallah J.B."/>
            <person name="Weigel D."/>
            <person name="Nordborg M."/>
        </authorList>
    </citation>
    <scope>NUCLEOTIDE SEQUENCE</scope>
</reference>
<dbReference type="Pfam" id="PF13966">
    <property type="entry name" value="zf-RVT"/>
    <property type="match status" value="1"/>
</dbReference>
<sequence>MNSDKTELFLAGVDDVEYAAVYAYGFPFANLPIRYLGLPLMSRKLKISEFEPLVVKIKAKLNFWAVKSLSFAGRLQLLSSVISGIVVFWMSTFRLPKGCIREIESMCARFLWSGGTDEHHKAKVSWSTVCLPKAEGGLGVRKFTEWNTALNLKLIWLLFSNSGSLWVAWHLFHNLSTSVSNFWLIKEGTTDSWNWRCLLRLRPLASKFLFCSIGNGLTASFWADSWTPFGPLLTFIGSDGPRNQRIPLCSKVADVVNGNRWLLPSPRSSNALNLHAFLTTLSIPLQPLVEDSYLWKVENCSDIGFSSAHTWNALRHKEVEKPWVSSVWFKGVTPKNAFNMWITHQDRLRTKLRMIAWGFLVSPVCALCQVGFETRDHLMLSCDFSVSVWALVRQRIGTPLTIFQNWSELILWTQNRSKAAPSTLRKLVAQAVVYALWK</sequence>
<dbReference type="AlphaFoldDB" id="A7Y5V7"/>
<accession>A7Y5V7</accession>
<evidence type="ECO:0000313" key="2">
    <source>
        <dbReference type="EMBL" id="ABV21212.1"/>
    </source>
</evidence>
<name>A7Y5V7_ARATH</name>
<dbReference type="EMBL" id="EF637083">
    <property type="protein sequence ID" value="ABV21212.1"/>
    <property type="molecule type" value="Genomic_DNA"/>
</dbReference>
<protein>
    <submittedName>
        <fullName evidence="2">Ty1_Copia-element protein</fullName>
    </submittedName>
</protein>
<reference evidence="2" key="2">
    <citation type="submission" date="2007-05" db="EMBL/GenBank/DDBJ databases">
        <authorList>
            <person name="Guo Y.-L."/>
            <person name="Lanz C."/>
            <person name="Weigel D."/>
        </authorList>
    </citation>
    <scope>NUCLEOTIDE SEQUENCE</scope>
</reference>